<dbReference type="Pfam" id="PF03283">
    <property type="entry name" value="PAE"/>
    <property type="match status" value="2"/>
</dbReference>
<accession>F2TVP5</accession>
<dbReference type="Proteomes" id="UP000007799">
    <property type="component" value="Unassembled WGS sequence"/>
</dbReference>
<dbReference type="InParanoid" id="F2TVP5"/>
<dbReference type="AlphaFoldDB" id="F2TVP5"/>
<name>F2TVP5_SALR5</name>
<evidence type="ECO:0000313" key="2">
    <source>
        <dbReference type="EMBL" id="EGD72141.1"/>
    </source>
</evidence>
<sequence>MQLGAVVVGAILMAVSVHADVMQEPSTTAHLNGVKFAEDGGEMKLQLMTDQVDDGVVCLDGTAAGYYFAPAANSSTATKWQIYFQGGGWCYDEQDCWGRSKTDLGSSKSWPATSSIDGIMSSDCNVNPDFCNWNRVHIGYGRTEYSVHPNLKHISTYSGCKKAPSYCDGNSFSGNRDEPIVVNGDKVYFRGHRIVDAVLKSLMAKGLSSATDVLLTGCSAGGLATYLHADYVHDQLQQSVSTLKTFKALSISGFFLLHDTVEGKPVYPNQMNTIFLLSNATHGVNDKCIASKPSFLQWQCNFAADTYQVIESPFFVLNSAFDSWQTACIYTSEPVPPNSTDNGHCGAAPGWSDCSRHLDKCTTKQMPQMVNYETVFLNTIRAIDTYNNTGNGAFLYSCHTHCAGQTSAYNKFKINGVTMQEAVSQWWRSDTSTPAKKSTREPCVLNTQAPYECNPSCSA</sequence>
<dbReference type="OMA" id="LSPGMCF"/>
<protein>
    <recommendedName>
        <fullName evidence="4">Pectin acetylesterase</fullName>
    </recommendedName>
</protein>
<keyword evidence="1" id="KW-0732">Signal</keyword>
<reference evidence="2" key="1">
    <citation type="submission" date="2009-08" db="EMBL/GenBank/DDBJ databases">
        <title>Annotation of Salpingoeca rosetta.</title>
        <authorList>
            <consortium name="The Broad Institute Genome Sequencing Platform"/>
            <person name="Russ C."/>
            <person name="Cuomo C."/>
            <person name="Burger G."/>
            <person name="Gray M.W."/>
            <person name="Holland P.W.H."/>
            <person name="King N."/>
            <person name="Lang F.B.F."/>
            <person name="Roger A.J."/>
            <person name="Ruiz-Trillo I."/>
            <person name="Young S.K."/>
            <person name="Zeng Q."/>
            <person name="Gargeya S."/>
            <person name="Alvarado L."/>
            <person name="Berlin A."/>
            <person name="Chapman S.B."/>
            <person name="Chen Z."/>
            <person name="Freedman E."/>
            <person name="Gellesch M."/>
            <person name="Goldberg J."/>
            <person name="Griggs A."/>
            <person name="Gujja S."/>
            <person name="Heilman E."/>
            <person name="Heiman D."/>
            <person name="Howarth C."/>
            <person name="Mehta T."/>
            <person name="Neiman D."/>
            <person name="Pearson M."/>
            <person name="Roberts A."/>
            <person name="Saif S."/>
            <person name="Shea T."/>
            <person name="Shenoy N."/>
            <person name="Sisk P."/>
            <person name="Stolte C."/>
            <person name="Sykes S."/>
            <person name="White J."/>
            <person name="Yandava C."/>
            <person name="Haas B."/>
            <person name="Nusbaum C."/>
            <person name="Birren B."/>
        </authorList>
    </citation>
    <scope>NUCLEOTIDE SEQUENCE [LARGE SCALE GENOMIC DNA]</scope>
    <source>
        <strain evidence="2">ATCC 50818</strain>
    </source>
</reference>
<feature type="chain" id="PRO_5003286842" description="Pectin acetylesterase" evidence="1">
    <location>
        <begin position="20"/>
        <end position="459"/>
    </location>
</feature>
<evidence type="ECO:0008006" key="4">
    <source>
        <dbReference type="Google" id="ProtNLM"/>
    </source>
</evidence>
<dbReference type="RefSeq" id="XP_004998713.1">
    <property type="nucleotide sequence ID" value="XM_004998656.1"/>
</dbReference>
<dbReference type="InterPro" id="IPR004963">
    <property type="entry name" value="PAE/NOTUM"/>
</dbReference>
<keyword evidence="3" id="KW-1185">Reference proteome</keyword>
<dbReference type="OrthoDB" id="2015280at2759"/>
<evidence type="ECO:0000256" key="1">
    <source>
        <dbReference type="SAM" id="SignalP"/>
    </source>
</evidence>
<feature type="signal peptide" evidence="1">
    <location>
        <begin position="1"/>
        <end position="19"/>
    </location>
</feature>
<dbReference type="GO" id="GO:0016787">
    <property type="term" value="F:hydrolase activity"/>
    <property type="evidence" value="ECO:0007669"/>
    <property type="project" value="InterPro"/>
</dbReference>
<proteinExistence type="predicted"/>
<gene>
    <name evidence="2" type="ORF">PTSG_00161</name>
</gene>
<dbReference type="KEGG" id="sre:PTSG_00161"/>
<dbReference type="ESTHER" id="salr5-f2tvp5">
    <property type="family name" value="Pectinacetylesterase-Notum"/>
</dbReference>
<dbReference type="EMBL" id="GL832955">
    <property type="protein sequence ID" value="EGD72141.1"/>
    <property type="molecule type" value="Genomic_DNA"/>
</dbReference>
<dbReference type="eggNOG" id="KOG4287">
    <property type="taxonomic scope" value="Eukaryota"/>
</dbReference>
<dbReference type="FunCoup" id="F2TVP5">
    <property type="interactions" value="39"/>
</dbReference>
<dbReference type="PANTHER" id="PTHR21562:SF67">
    <property type="entry name" value="PECTIN ACETYLESTERASE"/>
    <property type="match status" value="1"/>
</dbReference>
<dbReference type="GeneID" id="16067504"/>
<dbReference type="PANTHER" id="PTHR21562">
    <property type="entry name" value="NOTUM-RELATED"/>
    <property type="match status" value="1"/>
</dbReference>
<organism evidence="3">
    <name type="scientific">Salpingoeca rosetta (strain ATCC 50818 / BSB-021)</name>
    <dbReference type="NCBI Taxonomy" id="946362"/>
    <lineage>
        <taxon>Eukaryota</taxon>
        <taxon>Choanoflagellata</taxon>
        <taxon>Craspedida</taxon>
        <taxon>Salpingoecidae</taxon>
        <taxon>Salpingoeca</taxon>
    </lineage>
</organism>
<evidence type="ECO:0000313" key="3">
    <source>
        <dbReference type="Proteomes" id="UP000007799"/>
    </source>
</evidence>